<evidence type="ECO:0000256" key="1">
    <source>
        <dbReference type="SAM" id="Phobius"/>
    </source>
</evidence>
<sequence>MRNSNGFSWPETIVALTITFIIATTLIPLLNNMHVQLEEKRRKYHASIVMNEATKKYITENSWTGSMYIEKVAYTYEIDLPQICVRYEGMREEKTNCITILD</sequence>
<evidence type="ECO:0000313" key="2">
    <source>
        <dbReference type="EMBL" id="TQR18604.1"/>
    </source>
</evidence>
<reference evidence="2 3" key="1">
    <citation type="submission" date="2019-05" db="EMBL/GenBank/DDBJ databases">
        <title>Psychrobacillus vulpis sp. nov., a new species isolated from feces of a red fox that inhabits in The Tablas de Daimiel Natural Park, Albacete, Spain.</title>
        <authorList>
            <person name="Rodriguez M."/>
            <person name="Reina J.C."/>
            <person name="Bejar V."/>
            <person name="Llamas I."/>
        </authorList>
    </citation>
    <scope>NUCLEOTIDE SEQUENCE [LARGE SCALE GENOMIC DNA]</scope>
    <source>
        <strain evidence="2 3">NHI-2</strain>
    </source>
</reference>
<feature type="transmembrane region" description="Helical" evidence="1">
    <location>
        <begin position="12"/>
        <end position="33"/>
    </location>
</feature>
<dbReference type="OrthoDB" id="2453442at2"/>
<dbReference type="EMBL" id="VDGG01000002">
    <property type="protein sequence ID" value="TQR18604.1"/>
    <property type="molecule type" value="Genomic_DNA"/>
</dbReference>
<name>A0A544TMC1_9BACI</name>
<dbReference type="Proteomes" id="UP000318937">
    <property type="component" value="Unassembled WGS sequence"/>
</dbReference>
<keyword evidence="1" id="KW-1133">Transmembrane helix</keyword>
<organism evidence="2 3">
    <name type="scientific">Psychrobacillus soli</name>
    <dbReference type="NCBI Taxonomy" id="1543965"/>
    <lineage>
        <taxon>Bacteria</taxon>
        <taxon>Bacillati</taxon>
        <taxon>Bacillota</taxon>
        <taxon>Bacilli</taxon>
        <taxon>Bacillales</taxon>
        <taxon>Bacillaceae</taxon>
        <taxon>Psychrobacillus</taxon>
    </lineage>
</organism>
<evidence type="ECO:0000313" key="3">
    <source>
        <dbReference type="Proteomes" id="UP000318937"/>
    </source>
</evidence>
<proteinExistence type="predicted"/>
<gene>
    <name evidence="2" type="ORF">FG383_01785</name>
</gene>
<accession>A0A544TMC1</accession>
<keyword evidence="1" id="KW-0812">Transmembrane</keyword>
<comment type="caution">
    <text evidence="2">The sequence shown here is derived from an EMBL/GenBank/DDBJ whole genome shotgun (WGS) entry which is preliminary data.</text>
</comment>
<dbReference type="AlphaFoldDB" id="A0A544TMC1"/>
<keyword evidence="3" id="KW-1185">Reference proteome</keyword>
<evidence type="ECO:0008006" key="4">
    <source>
        <dbReference type="Google" id="ProtNLM"/>
    </source>
</evidence>
<keyword evidence="1" id="KW-0472">Membrane</keyword>
<protein>
    <recommendedName>
        <fullName evidence="4">Type II secretion system protein</fullName>
    </recommendedName>
</protein>
<dbReference type="RefSeq" id="WP_142605126.1">
    <property type="nucleotide sequence ID" value="NZ_VDGG01000002.1"/>
</dbReference>